<evidence type="ECO:0000259" key="16">
    <source>
        <dbReference type="PROSITE" id="PS50113"/>
    </source>
</evidence>
<dbReference type="SUPFAM" id="SSF55874">
    <property type="entry name" value="ATPase domain of HSP90 chaperone/DNA topoisomerase II/histidine kinase"/>
    <property type="match status" value="1"/>
</dbReference>
<name>A0A4Z1A1U1_9LEPT</name>
<dbReference type="EC" id="2.7.13.3" evidence="3"/>
<evidence type="ECO:0000313" key="17">
    <source>
        <dbReference type="EMBL" id="TGL65586.1"/>
    </source>
</evidence>
<dbReference type="InterPro" id="IPR005467">
    <property type="entry name" value="His_kinase_dom"/>
</dbReference>
<gene>
    <name evidence="17" type="ORF">EHQ62_13575</name>
</gene>
<dbReference type="SMART" id="SM00086">
    <property type="entry name" value="PAC"/>
    <property type="match status" value="1"/>
</dbReference>
<accession>A0A4Z1A1U1</accession>
<dbReference type="InterPro" id="IPR035965">
    <property type="entry name" value="PAS-like_dom_sf"/>
</dbReference>
<dbReference type="PROSITE" id="PS50112">
    <property type="entry name" value="PAS"/>
    <property type="match status" value="1"/>
</dbReference>
<dbReference type="PROSITE" id="PS50113">
    <property type="entry name" value="PAC"/>
    <property type="match status" value="1"/>
</dbReference>
<dbReference type="InterPro" id="IPR036097">
    <property type="entry name" value="HisK_dim/P_sf"/>
</dbReference>
<dbReference type="PRINTS" id="PR00344">
    <property type="entry name" value="BCTRLSENSOR"/>
</dbReference>
<feature type="domain" description="Histidine kinase" evidence="14">
    <location>
        <begin position="186"/>
        <end position="411"/>
    </location>
</feature>
<evidence type="ECO:0000256" key="6">
    <source>
        <dbReference type="ARBA" id="ARBA00022692"/>
    </source>
</evidence>
<keyword evidence="5" id="KW-0808">Transferase</keyword>
<comment type="catalytic activity">
    <reaction evidence="1">
        <text>ATP + protein L-histidine = ADP + protein N-phospho-L-histidine.</text>
        <dbReference type="EC" id="2.7.13.3"/>
    </reaction>
</comment>
<dbReference type="NCBIfam" id="TIGR00229">
    <property type="entry name" value="sensory_box"/>
    <property type="match status" value="1"/>
</dbReference>
<dbReference type="OrthoDB" id="340007at2"/>
<dbReference type="GO" id="GO:0030295">
    <property type="term" value="F:protein kinase activator activity"/>
    <property type="evidence" value="ECO:0007669"/>
    <property type="project" value="TreeGrafter"/>
</dbReference>
<reference evidence="17" key="1">
    <citation type="journal article" date="2019" name="PLoS Negl. Trop. Dis.">
        <title>Revisiting the worldwide diversity of Leptospira species in the environment.</title>
        <authorList>
            <person name="Vincent A.T."/>
            <person name="Schiettekatte O."/>
            <person name="Bourhy P."/>
            <person name="Veyrier F.J."/>
            <person name="Picardeau M."/>
        </authorList>
    </citation>
    <scope>NUCLEOTIDE SEQUENCE [LARGE SCALE GENOMIC DNA]</scope>
    <source>
        <strain evidence="17">201702451</strain>
    </source>
</reference>
<evidence type="ECO:0000256" key="10">
    <source>
        <dbReference type="ARBA" id="ARBA00022989"/>
    </source>
</evidence>
<dbReference type="Gene3D" id="3.30.565.10">
    <property type="entry name" value="Histidine kinase-like ATPase, C-terminal domain"/>
    <property type="match status" value="1"/>
</dbReference>
<dbReference type="SUPFAM" id="SSF47384">
    <property type="entry name" value="Homodimeric domain of signal transducing histidine kinase"/>
    <property type="match status" value="1"/>
</dbReference>
<dbReference type="InterPro" id="IPR000014">
    <property type="entry name" value="PAS"/>
</dbReference>
<dbReference type="EMBL" id="RQGH01000026">
    <property type="protein sequence ID" value="TGL65586.1"/>
    <property type="molecule type" value="Genomic_DNA"/>
</dbReference>
<comment type="subcellular location">
    <subcellularLocation>
        <location evidence="2">Membrane</location>
        <topology evidence="2">Multi-pass membrane protein</topology>
    </subcellularLocation>
</comment>
<dbReference type="InterPro" id="IPR001610">
    <property type="entry name" value="PAC"/>
</dbReference>
<dbReference type="GO" id="GO:0000155">
    <property type="term" value="F:phosphorelay sensor kinase activity"/>
    <property type="evidence" value="ECO:0007669"/>
    <property type="project" value="InterPro"/>
</dbReference>
<sequence>MSYPMSLGQKSYEALLEEIKELEKENQILKSTIKTADIQQTKVSDLLQFTQYSIDSISDSILWVDQNGKYIFVNNAACINFGYTKEELLSMTMFQVDPLFTKEIWDAHWKEILEKKTFTLETINKRKDGSLFPIEVTVNLVEYGGKQYNCAIVRDITEQKLNEAKLKQTASRLEEVNATKDKFFSIIAHDLRGPLGTHREFSKHLSERISDFSDAELEINLQILSESSDNLYSLMENLLNWARNQSGHIQFQPVRIHIHSLVESIIELLKLSFQKKQIQVQNKIPETLEIIADQFMIETVFRNLLSNALKYSFQNQTITIGYERIRDEAKTPLFTHRFFIKDEGVGMTKDQVGSLFRLDKKVSTLGTNSEKGTGLGLIVSKDFVEKHNGNLWVESEPKKGSTFFIELGHIAIE</sequence>
<dbReference type="InterPro" id="IPR004358">
    <property type="entry name" value="Sig_transdc_His_kin-like_C"/>
</dbReference>
<dbReference type="Gene3D" id="1.10.287.130">
    <property type="match status" value="1"/>
</dbReference>
<dbReference type="Proteomes" id="UP000297567">
    <property type="component" value="Unassembled WGS sequence"/>
</dbReference>
<evidence type="ECO:0000256" key="11">
    <source>
        <dbReference type="ARBA" id="ARBA00023012"/>
    </source>
</evidence>
<dbReference type="GO" id="GO:0007234">
    <property type="term" value="P:osmosensory signaling via phosphorelay pathway"/>
    <property type="evidence" value="ECO:0007669"/>
    <property type="project" value="TreeGrafter"/>
</dbReference>
<keyword evidence="7" id="KW-0547">Nucleotide-binding</keyword>
<proteinExistence type="predicted"/>
<evidence type="ECO:0000256" key="2">
    <source>
        <dbReference type="ARBA" id="ARBA00004141"/>
    </source>
</evidence>
<evidence type="ECO:0000256" key="1">
    <source>
        <dbReference type="ARBA" id="ARBA00000085"/>
    </source>
</evidence>
<evidence type="ECO:0000256" key="8">
    <source>
        <dbReference type="ARBA" id="ARBA00022777"/>
    </source>
</evidence>
<organism evidence="17 18">
    <name type="scientific">Leptospira jelokensis</name>
    <dbReference type="NCBI Taxonomy" id="2484931"/>
    <lineage>
        <taxon>Bacteria</taxon>
        <taxon>Pseudomonadati</taxon>
        <taxon>Spirochaetota</taxon>
        <taxon>Spirochaetia</taxon>
        <taxon>Leptospirales</taxon>
        <taxon>Leptospiraceae</taxon>
        <taxon>Leptospira</taxon>
    </lineage>
</organism>
<dbReference type="InterPro" id="IPR000700">
    <property type="entry name" value="PAS-assoc_C"/>
</dbReference>
<evidence type="ECO:0000313" key="18">
    <source>
        <dbReference type="Proteomes" id="UP000297567"/>
    </source>
</evidence>
<keyword evidence="9" id="KW-0067">ATP-binding</keyword>
<dbReference type="SMART" id="SM00388">
    <property type="entry name" value="HisKA"/>
    <property type="match status" value="1"/>
</dbReference>
<dbReference type="InterPro" id="IPR036890">
    <property type="entry name" value="HATPase_C_sf"/>
</dbReference>
<keyword evidence="6" id="KW-0812">Transmembrane</keyword>
<dbReference type="PANTHER" id="PTHR42878:SF7">
    <property type="entry name" value="SENSOR HISTIDINE KINASE GLRK"/>
    <property type="match status" value="1"/>
</dbReference>
<evidence type="ECO:0000256" key="9">
    <source>
        <dbReference type="ARBA" id="ARBA00022840"/>
    </source>
</evidence>
<dbReference type="CDD" id="cd00130">
    <property type="entry name" value="PAS"/>
    <property type="match status" value="1"/>
</dbReference>
<dbReference type="Gene3D" id="3.30.450.20">
    <property type="entry name" value="PAS domain"/>
    <property type="match status" value="1"/>
</dbReference>
<evidence type="ECO:0000256" key="7">
    <source>
        <dbReference type="ARBA" id="ARBA00022741"/>
    </source>
</evidence>
<feature type="domain" description="PAC" evidence="16">
    <location>
        <begin position="116"/>
        <end position="168"/>
    </location>
</feature>
<feature type="coiled-coil region" evidence="13">
    <location>
        <begin position="5"/>
        <end position="39"/>
    </location>
</feature>
<dbReference type="CDD" id="cd00082">
    <property type="entry name" value="HisKA"/>
    <property type="match status" value="1"/>
</dbReference>
<keyword evidence="4" id="KW-0597">Phosphoprotein</keyword>
<dbReference type="GO" id="GO:0016020">
    <property type="term" value="C:membrane"/>
    <property type="evidence" value="ECO:0007669"/>
    <property type="project" value="UniProtKB-SubCell"/>
</dbReference>
<evidence type="ECO:0000256" key="5">
    <source>
        <dbReference type="ARBA" id="ARBA00022679"/>
    </source>
</evidence>
<comment type="caution">
    <text evidence="17">The sequence shown here is derived from an EMBL/GenBank/DDBJ whole genome shotgun (WGS) entry which is preliminary data.</text>
</comment>
<dbReference type="Pfam" id="PF02518">
    <property type="entry name" value="HATPase_c"/>
    <property type="match status" value="1"/>
</dbReference>
<dbReference type="SMART" id="SM00387">
    <property type="entry name" value="HATPase_c"/>
    <property type="match status" value="1"/>
</dbReference>
<dbReference type="InterPro" id="IPR003661">
    <property type="entry name" value="HisK_dim/P_dom"/>
</dbReference>
<dbReference type="GO" id="GO:0005524">
    <property type="term" value="F:ATP binding"/>
    <property type="evidence" value="ECO:0007669"/>
    <property type="project" value="UniProtKB-KW"/>
</dbReference>
<evidence type="ECO:0000256" key="3">
    <source>
        <dbReference type="ARBA" id="ARBA00012438"/>
    </source>
</evidence>
<keyword evidence="11" id="KW-0902">Two-component regulatory system</keyword>
<dbReference type="InterPro" id="IPR050351">
    <property type="entry name" value="BphY/WalK/GraS-like"/>
</dbReference>
<dbReference type="SUPFAM" id="SSF55785">
    <property type="entry name" value="PYP-like sensor domain (PAS domain)"/>
    <property type="match status" value="1"/>
</dbReference>
<keyword evidence="18" id="KW-1185">Reference proteome</keyword>
<evidence type="ECO:0000256" key="13">
    <source>
        <dbReference type="SAM" id="Coils"/>
    </source>
</evidence>
<protein>
    <recommendedName>
        <fullName evidence="3">histidine kinase</fullName>
        <ecNumber evidence="3">2.7.13.3</ecNumber>
    </recommendedName>
</protein>
<keyword evidence="13" id="KW-0175">Coiled coil</keyword>
<keyword evidence="12" id="KW-0472">Membrane</keyword>
<evidence type="ECO:0000256" key="4">
    <source>
        <dbReference type="ARBA" id="ARBA00022553"/>
    </source>
</evidence>
<dbReference type="GO" id="GO:0000156">
    <property type="term" value="F:phosphorelay response regulator activity"/>
    <property type="evidence" value="ECO:0007669"/>
    <property type="project" value="TreeGrafter"/>
</dbReference>
<dbReference type="FunFam" id="3.30.565.10:FF:000006">
    <property type="entry name" value="Sensor histidine kinase WalK"/>
    <property type="match status" value="1"/>
</dbReference>
<dbReference type="InterPro" id="IPR003594">
    <property type="entry name" value="HATPase_dom"/>
</dbReference>
<dbReference type="PANTHER" id="PTHR42878">
    <property type="entry name" value="TWO-COMPONENT HISTIDINE KINASE"/>
    <property type="match status" value="1"/>
</dbReference>
<dbReference type="PROSITE" id="PS50109">
    <property type="entry name" value="HIS_KIN"/>
    <property type="match status" value="1"/>
</dbReference>
<evidence type="ECO:0000256" key="12">
    <source>
        <dbReference type="ARBA" id="ARBA00023136"/>
    </source>
</evidence>
<evidence type="ECO:0000259" key="15">
    <source>
        <dbReference type="PROSITE" id="PS50112"/>
    </source>
</evidence>
<dbReference type="AlphaFoldDB" id="A0A4Z1A1U1"/>
<dbReference type="Pfam" id="PF13426">
    <property type="entry name" value="PAS_9"/>
    <property type="match status" value="1"/>
</dbReference>
<keyword evidence="8 17" id="KW-0418">Kinase</keyword>
<keyword evidence="10" id="KW-1133">Transmembrane helix</keyword>
<evidence type="ECO:0000259" key="14">
    <source>
        <dbReference type="PROSITE" id="PS50109"/>
    </source>
</evidence>
<feature type="domain" description="PAS" evidence="15">
    <location>
        <begin position="54"/>
        <end position="94"/>
    </location>
</feature>